<protein>
    <submittedName>
        <fullName evidence="1">Uncharacterized protein</fullName>
    </submittedName>
</protein>
<dbReference type="GeneTree" id="ENSGT00980000202101"/>
<reference evidence="1" key="3">
    <citation type="submission" date="2025-09" db="UniProtKB">
        <authorList>
            <consortium name="Ensembl"/>
        </authorList>
    </citation>
    <scope>IDENTIFICATION</scope>
    <source>
        <strain evidence="1">17573</strain>
    </source>
</reference>
<dbReference type="Proteomes" id="UP000006718">
    <property type="component" value="Unassembled WGS sequence"/>
</dbReference>
<dbReference type="InParanoid" id="A0A5F8A367"/>
<reference evidence="1" key="1">
    <citation type="submission" date="2019-01" db="EMBL/GenBank/DDBJ databases">
        <authorList>
            <person name="Graves T."/>
            <person name="Eichler E.E."/>
            <person name="Wilson R.K."/>
        </authorList>
    </citation>
    <scope>NUCLEOTIDE SEQUENCE [LARGE SCALE GENOMIC DNA]</scope>
    <source>
        <strain evidence="1">17573</strain>
    </source>
</reference>
<evidence type="ECO:0000313" key="1">
    <source>
        <dbReference type="Ensembl" id="ENSMMUP00000071373.1"/>
    </source>
</evidence>
<evidence type="ECO:0000313" key="2">
    <source>
        <dbReference type="Proteomes" id="UP000006718"/>
    </source>
</evidence>
<name>A0A5F8A367_MACMU</name>
<accession>A0A5F8A367</accession>
<proteinExistence type="predicted"/>
<keyword evidence="2" id="KW-1185">Reference proteome</keyword>
<dbReference type="AlphaFoldDB" id="A0A5F8A367"/>
<sequence>CRRRVISAFPTEVPGSSHWGWLDSGCSPWSVSRSRAGHHLTREGQGFGKFPFLAKGNRDRQYLENQDTPTLILSFSNDLSKWHTRRLYPTPGSEGPMPMEPHSLLAQQLEIELQGDSEAGGGASTIAEARVGKQHGWKAQTW</sequence>
<reference evidence="1" key="2">
    <citation type="submission" date="2025-08" db="UniProtKB">
        <authorList>
            <consortium name="Ensembl"/>
        </authorList>
    </citation>
    <scope>IDENTIFICATION</scope>
    <source>
        <strain evidence="1">17573</strain>
    </source>
</reference>
<dbReference type="Ensembl" id="ENSMMUT00000096696.1">
    <property type="protein sequence ID" value="ENSMMUP00000071373.1"/>
    <property type="gene ID" value="ENSMMUG00000059887.1"/>
</dbReference>
<dbReference type="VEuPathDB" id="HostDB:ENSMMUG00000059887"/>
<organism evidence="1 2">
    <name type="scientific">Macaca mulatta</name>
    <name type="common">Rhesus macaque</name>
    <dbReference type="NCBI Taxonomy" id="9544"/>
    <lineage>
        <taxon>Eukaryota</taxon>
        <taxon>Metazoa</taxon>
        <taxon>Chordata</taxon>
        <taxon>Craniata</taxon>
        <taxon>Vertebrata</taxon>
        <taxon>Euteleostomi</taxon>
        <taxon>Mammalia</taxon>
        <taxon>Eutheria</taxon>
        <taxon>Euarchontoglires</taxon>
        <taxon>Primates</taxon>
        <taxon>Haplorrhini</taxon>
        <taxon>Catarrhini</taxon>
        <taxon>Cercopithecidae</taxon>
        <taxon>Cercopithecinae</taxon>
        <taxon>Macaca</taxon>
    </lineage>
</organism>